<dbReference type="Pfam" id="PF03776">
    <property type="entry name" value="MinE"/>
    <property type="match status" value="1"/>
</dbReference>
<keyword evidence="6" id="KW-1185">Reference proteome</keyword>
<evidence type="ECO:0000313" key="6">
    <source>
        <dbReference type="Proteomes" id="UP000707352"/>
    </source>
</evidence>
<dbReference type="NCBIfam" id="TIGR01215">
    <property type="entry name" value="minE"/>
    <property type="match status" value="1"/>
</dbReference>
<dbReference type="GO" id="GO:0051301">
    <property type="term" value="P:cell division"/>
    <property type="evidence" value="ECO:0007669"/>
    <property type="project" value="UniProtKB-KW"/>
</dbReference>
<keyword evidence="4 5" id="KW-0132">Cell division</keyword>
<comment type="caution">
    <text evidence="5">The sequence shown here is derived from an EMBL/GenBank/DDBJ whole genome shotgun (WGS) entry which is preliminary data.</text>
</comment>
<dbReference type="NCBIfam" id="NF001422">
    <property type="entry name" value="PRK00296.1"/>
    <property type="match status" value="1"/>
</dbReference>
<protein>
    <recommendedName>
        <fullName evidence="2 4">Cell division topological specificity factor</fullName>
    </recommendedName>
</protein>
<evidence type="ECO:0000256" key="3">
    <source>
        <dbReference type="ARBA" id="ARBA00025265"/>
    </source>
</evidence>
<dbReference type="InterPro" id="IPR036707">
    <property type="entry name" value="MinE_sf"/>
</dbReference>
<dbReference type="SUPFAM" id="SSF55229">
    <property type="entry name" value="Cell division protein MinE topological specificity domain"/>
    <property type="match status" value="1"/>
</dbReference>
<sequence>MSFMNMFNRRTSAPVARERLQILLQHERGIVSGKPDLVALLREEILAVVGRHVDVERERVQVRMNRGADLSTLEIEVEIPAPAMARA</sequence>
<evidence type="ECO:0000313" key="5">
    <source>
        <dbReference type="EMBL" id="NIX75757.1"/>
    </source>
</evidence>
<accession>A0ABX0V7S0</accession>
<dbReference type="InterPro" id="IPR005527">
    <property type="entry name" value="MinE"/>
</dbReference>
<reference evidence="5 6" key="1">
    <citation type="submission" date="2020-03" db="EMBL/GenBank/DDBJ databases">
        <title>The genome sequence of Microvirga sp. c23x22.</title>
        <authorList>
            <person name="Zhang X."/>
        </authorList>
    </citation>
    <scope>NUCLEOTIDE SEQUENCE [LARGE SCALE GENOMIC DNA]</scope>
    <source>
        <strain evidence="6">c23x22</strain>
    </source>
</reference>
<evidence type="ECO:0000256" key="1">
    <source>
        <dbReference type="ARBA" id="ARBA00008168"/>
    </source>
</evidence>
<dbReference type="Proteomes" id="UP000707352">
    <property type="component" value="Unassembled WGS sequence"/>
</dbReference>
<gene>
    <name evidence="4 5" type="primary">minE</name>
    <name evidence="5" type="ORF">HB375_03895</name>
</gene>
<keyword evidence="4" id="KW-0131">Cell cycle</keyword>
<comment type="function">
    <text evidence="3 4">Prevents the cell division inhibition by proteins MinC and MinD at internal division sites while permitting inhibition at polar sites. This ensures cell division at the proper site by restricting the formation of a division septum at the midpoint of the long axis of the cell.</text>
</comment>
<dbReference type="EMBL" id="JAATJS010000001">
    <property type="protein sequence ID" value="NIX75757.1"/>
    <property type="molecule type" value="Genomic_DNA"/>
</dbReference>
<dbReference type="HAMAP" id="MF_00262">
    <property type="entry name" value="MinE"/>
    <property type="match status" value="1"/>
</dbReference>
<evidence type="ECO:0000256" key="4">
    <source>
        <dbReference type="HAMAP-Rule" id="MF_00262"/>
    </source>
</evidence>
<name>A0ABX0V7S0_9HYPH</name>
<dbReference type="Gene3D" id="3.30.1070.10">
    <property type="entry name" value="Cell division topological specificity factor MinE"/>
    <property type="match status" value="1"/>
</dbReference>
<proteinExistence type="inferred from homology"/>
<comment type="similarity">
    <text evidence="1 4">Belongs to the MinE family.</text>
</comment>
<dbReference type="RefSeq" id="WP_167671612.1">
    <property type="nucleotide sequence ID" value="NZ_JAATJS010000001.1"/>
</dbReference>
<organism evidence="5 6">
    <name type="scientific">Microvirga terricola</name>
    <dbReference type="NCBI Taxonomy" id="2719797"/>
    <lineage>
        <taxon>Bacteria</taxon>
        <taxon>Pseudomonadati</taxon>
        <taxon>Pseudomonadota</taxon>
        <taxon>Alphaproteobacteria</taxon>
        <taxon>Hyphomicrobiales</taxon>
        <taxon>Methylobacteriaceae</taxon>
        <taxon>Microvirga</taxon>
    </lineage>
</organism>
<evidence type="ECO:0000256" key="2">
    <source>
        <dbReference type="ARBA" id="ARBA00020112"/>
    </source>
</evidence>